<dbReference type="GO" id="GO:0006865">
    <property type="term" value="P:amino acid transport"/>
    <property type="evidence" value="ECO:0007669"/>
    <property type="project" value="UniProtKB-KW"/>
</dbReference>
<dbReference type="PATRIC" id="fig|1122147.4.peg.2337"/>
<evidence type="ECO:0000256" key="5">
    <source>
        <dbReference type="ARBA" id="ARBA00022692"/>
    </source>
</evidence>
<dbReference type="Gene3D" id="3.40.190.10">
    <property type="entry name" value="Periplasmic binding protein-like II"/>
    <property type="match status" value="2"/>
</dbReference>
<comment type="subcellular location">
    <subcellularLocation>
        <location evidence="1 9">Cell membrane</location>
        <topology evidence="1 9">Multi-pass membrane protein</topology>
    </subcellularLocation>
</comment>
<keyword evidence="8 9" id="KW-0472">Membrane</keyword>
<dbReference type="InterPro" id="IPR043429">
    <property type="entry name" value="ArtM/GltK/GlnP/TcyL/YhdX-like"/>
</dbReference>
<dbReference type="InterPro" id="IPR001638">
    <property type="entry name" value="Solute-binding_3/MltF_N"/>
</dbReference>
<dbReference type="Gene3D" id="1.10.3720.10">
    <property type="entry name" value="MetI-like"/>
    <property type="match status" value="1"/>
</dbReference>
<keyword evidence="5 9" id="KW-0812">Transmembrane</keyword>
<evidence type="ECO:0000256" key="10">
    <source>
        <dbReference type="SAM" id="SignalP"/>
    </source>
</evidence>
<dbReference type="InterPro" id="IPR000515">
    <property type="entry name" value="MetI-like"/>
</dbReference>
<keyword evidence="3 9" id="KW-0813">Transport</keyword>
<gene>
    <name evidence="12" type="ORF">FC91_GL002259</name>
</gene>
<sequence length="538" mass="58293">MSHLLKKWWAALAVLGLLGIGLAAAGNTSVQAASKDNGEFKVGMEAGYAPFNWTQSDSSNGAVKIQGSNEYANGYDVQIAKRIAKALGKTPVVVKTDWDGLPPALTSGKIDAIIAGMSPTPERRKTIDFTNTYYVSNMTMVVRKDGKYANATSLKDFKGAKITGQLSTSDYDAISQIKGVIKEPAMNNFPAMRAAIESGTIDGYASEVPEGSSAEAANPNLKMIHFAKGQGFKTNPDESDLAIGVRKGYEYKAKINEVLAGISQKQRTQIMNEAVANQPSTGNTGNWFVSLMKQYGGMLLRGTGMTILLAVVGTLVGFIIGLLVGIIRTIPRPRSMGKRGILRFFDWLLAVYIEVFRGTPMIVQAAVLYYGSAQALHLSIDRTAAALIIVSINTGAYISEIIRGGITSVDDGQFEAANALGMTHFQMMRKVILPQAVRNSLPAVTNEFIVNIKDTSVLSVISVSELFFSGETIAGQNFQFFHTYLVISGIYLIMTFTISRLFRLIEKHMDGPKNYNVMNNQMQVETPKIGAATSRKDA</sequence>
<dbReference type="NCBIfam" id="TIGR01726">
    <property type="entry name" value="HEQRo_perm_3TM"/>
    <property type="match status" value="1"/>
</dbReference>
<accession>A0A0R1XD99</accession>
<keyword evidence="4" id="KW-1003">Cell membrane</keyword>
<evidence type="ECO:0000259" key="11">
    <source>
        <dbReference type="PROSITE" id="PS50928"/>
    </source>
</evidence>
<feature type="transmembrane region" description="Helical" evidence="9">
    <location>
        <begin position="347"/>
        <end position="370"/>
    </location>
</feature>
<evidence type="ECO:0000256" key="7">
    <source>
        <dbReference type="ARBA" id="ARBA00022989"/>
    </source>
</evidence>
<evidence type="ECO:0000256" key="4">
    <source>
        <dbReference type="ARBA" id="ARBA00022475"/>
    </source>
</evidence>
<comment type="similarity">
    <text evidence="2">Belongs to the binding-protein-dependent transport system permease family. HisMQ subfamily.</text>
</comment>
<dbReference type="SUPFAM" id="SSF53850">
    <property type="entry name" value="Periplasmic binding protein-like II"/>
    <property type="match status" value="1"/>
</dbReference>
<dbReference type="GO" id="GO:0043190">
    <property type="term" value="C:ATP-binding cassette (ABC) transporter complex"/>
    <property type="evidence" value="ECO:0007669"/>
    <property type="project" value="InterPro"/>
</dbReference>
<evidence type="ECO:0000313" key="13">
    <source>
        <dbReference type="Proteomes" id="UP000050949"/>
    </source>
</evidence>
<comment type="caution">
    <text evidence="12">The sequence shown here is derived from an EMBL/GenBank/DDBJ whole genome shotgun (WGS) entry which is preliminary data.</text>
</comment>
<reference evidence="12 13" key="1">
    <citation type="journal article" date="2015" name="Genome Announc.">
        <title>Expanding the biotechnology potential of lactobacilli through comparative genomics of 213 strains and associated genera.</title>
        <authorList>
            <person name="Sun Z."/>
            <person name="Harris H.M."/>
            <person name="McCann A."/>
            <person name="Guo C."/>
            <person name="Argimon S."/>
            <person name="Zhang W."/>
            <person name="Yang X."/>
            <person name="Jeffery I.B."/>
            <person name="Cooney J.C."/>
            <person name="Kagawa T.F."/>
            <person name="Liu W."/>
            <person name="Song Y."/>
            <person name="Salvetti E."/>
            <person name="Wrobel A."/>
            <person name="Rasinkangas P."/>
            <person name="Parkhill J."/>
            <person name="Rea M.C."/>
            <person name="O'Sullivan O."/>
            <person name="Ritari J."/>
            <person name="Douillard F.P."/>
            <person name="Paul Ross R."/>
            <person name="Yang R."/>
            <person name="Briner A.E."/>
            <person name="Felis G.E."/>
            <person name="de Vos W.M."/>
            <person name="Barrangou R."/>
            <person name="Klaenhammer T.R."/>
            <person name="Caufield P.W."/>
            <person name="Cui Y."/>
            <person name="Zhang H."/>
            <person name="O'Toole P.W."/>
        </authorList>
    </citation>
    <scope>NUCLEOTIDE SEQUENCE [LARGE SCALE GENOMIC DNA]</scope>
    <source>
        <strain evidence="12 13">DSM 16991</strain>
    </source>
</reference>
<evidence type="ECO:0000256" key="2">
    <source>
        <dbReference type="ARBA" id="ARBA00010072"/>
    </source>
</evidence>
<dbReference type="Pfam" id="PF00528">
    <property type="entry name" value="BPD_transp_1"/>
    <property type="match status" value="1"/>
</dbReference>
<dbReference type="SUPFAM" id="SSF161098">
    <property type="entry name" value="MetI-like"/>
    <property type="match status" value="1"/>
</dbReference>
<dbReference type="OrthoDB" id="9811552at2"/>
<evidence type="ECO:0000256" key="9">
    <source>
        <dbReference type="RuleBase" id="RU363032"/>
    </source>
</evidence>
<protein>
    <submittedName>
        <fullName evidence="12">Amino acid ABC transporter substrate-binding protein</fullName>
    </submittedName>
</protein>
<evidence type="ECO:0000256" key="8">
    <source>
        <dbReference type="ARBA" id="ARBA00023136"/>
    </source>
</evidence>
<dbReference type="eggNOG" id="COG0765">
    <property type="taxonomic scope" value="Bacteria"/>
</dbReference>
<evidence type="ECO:0000256" key="1">
    <source>
        <dbReference type="ARBA" id="ARBA00004651"/>
    </source>
</evidence>
<feature type="transmembrane region" description="Helical" evidence="9">
    <location>
        <begin position="307"/>
        <end position="327"/>
    </location>
</feature>
<dbReference type="Pfam" id="PF00497">
    <property type="entry name" value="SBP_bac_3"/>
    <property type="match status" value="1"/>
</dbReference>
<organism evidence="12 13">
    <name type="scientific">Schleiferilactobacillus harbinensis DSM 16991</name>
    <dbReference type="NCBI Taxonomy" id="1122147"/>
    <lineage>
        <taxon>Bacteria</taxon>
        <taxon>Bacillati</taxon>
        <taxon>Bacillota</taxon>
        <taxon>Bacilli</taxon>
        <taxon>Lactobacillales</taxon>
        <taxon>Lactobacillaceae</taxon>
        <taxon>Schleiferilactobacillus</taxon>
    </lineage>
</organism>
<keyword evidence="10" id="KW-0732">Signal</keyword>
<dbReference type="eggNOG" id="COG0834">
    <property type="taxonomic scope" value="Bacteria"/>
</dbReference>
<keyword evidence="7 9" id="KW-1133">Transmembrane helix</keyword>
<feature type="chain" id="PRO_5038922787" evidence="10">
    <location>
        <begin position="26"/>
        <end position="538"/>
    </location>
</feature>
<name>A0A0R1XD99_9LACO</name>
<dbReference type="InterPro" id="IPR010065">
    <property type="entry name" value="AA_ABC_transptr_permease_3TM"/>
</dbReference>
<dbReference type="PANTHER" id="PTHR30614">
    <property type="entry name" value="MEMBRANE COMPONENT OF AMINO ACID ABC TRANSPORTER"/>
    <property type="match status" value="1"/>
</dbReference>
<feature type="signal peptide" evidence="10">
    <location>
        <begin position="1"/>
        <end position="25"/>
    </location>
</feature>
<dbReference type="EMBL" id="AZFW01000039">
    <property type="protein sequence ID" value="KRM27968.1"/>
    <property type="molecule type" value="Genomic_DNA"/>
</dbReference>
<dbReference type="PROSITE" id="PS50928">
    <property type="entry name" value="ABC_TM1"/>
    <property type="match status" value="1"/>
</dbReference>
<dbReference type="RefSeq" id="WP_027827916.1">
    <property type="nucleotide sequence ID" value="NZ_AUEH01000009.1"/>
</dbReference>
<feature type="domain" description="ABC transmembrane type-1" evidence="11">
    <location>
        <begin position="303"/>
        <end position="502"/>
    </location>
</feature>
<dbReference type="CDD" id="cd06261">
    <property type="entry name" value="TM_PBP2"/>
    <property type="match status" value="1"/>
</dbReference>
<dbReference type="SMART" id="SM00062">
    <property type="entry name" value="PBPb"/>
    <property type="match status" value="1"/>
</dbReference>
<dbReference type="PANTHER" id="PTHR30614:SF20">
    <property type="entry name" value="GLUTAMINE TRANSPORT SYSTEM PERMEASE PROTEIN GLNP"/>
    <property type="match status" value="1"/>
</dbReference>
<evidence type="ECO:0000256" key="6">
    <source>
        <dbReference type="ARBA" id="ARBA00022970"/>
    </source>
</evidence>
<proteinExistence type="inferred from homology"/>
<dbReference type="GeneID" id="78510960"/>
<evidence type="ECO:0000256" key="3">
    <source>
        <dbReference type="ARBA" id="ARBA00022448"/>
    </source>
</evidence>
<dbReference type="CDD" id="cd13627">
    <property type="entry name" value="PBP2_AA_binding_like_2"/>
    <property type="match status" value="1"/>
</dbReference>
<dbReference type="FunFam" id="1.10.3720.10:FF:000033">
    <property type="entry name" value="Polar amino acid ABC transporter permease"/>
    <property type="match status" value="1"/>
</dbReference>
<feature type="transmembrane region" description="Helical" evidence="9">
    <location>
        <begin position="481"/>
        <end position="502"/>
    </location>
</feature>
<dbReference type="InterPro" id="IPR035906">
    <property type="entry name" value="MetI-like_sf"/>
</dbReference>
<dbReference type="GO" id="GO:0022857">
    <property type="term" value="F:transmembrane transporter activity"/>
    <property type="evidence" value="ECO:0007669"/>
    <property type="project" value="InterPro"/>
</dbReference>
<dbReference type="Proteomes" id="UP000050949">
    <property type="component" value="Unassembled WGS sequence"/>
</dbReference>
<keyword evidence="6" id="KW-0029">Amino-acid transport</keyword>
<evidence type="ECO:0000313" key="12">
    <source>
        <dbReference type="EMBL" id="KRM27968.1"/>
    </source>
</evidence>
<dbReference type="AlphaFoldDB" id="A0A0R1XD99"/>